<evidence type="ECO:0000313" key="6">
    <source>
        <dbReference type="Proteomes" id="UP000019249"/>
    </source>
</evidence>
<dbReference type="Pfam" id="PF00849">
    <property type="entry name" value="PseudoU_synth_2"/>
    <property type="match status" value="1"/>
</dbReference>
<comment type="function">
    <text evidence="3">Responsible for synthesis of pseudouridine from uracil.</text>
</comment>
<proteinExistence type="inferred from homology"/>
<evidence type="ECO:0000256" key="3">
    <source>
        <dbReference type="RuleBase" id="RU362028"/>
    </source>
</evidence>
<dbReference type="Proteomes" id="UP000019249">
    <property type="component" value="Unassembled WGS sequence"/>
</dbReference>
<evidence type="ECO:0000256" key="1">
    <source>
        <dbReference type="ARBA" id="ARBA00000073"/>
    </source>
</evidence>
<comment type="catalytic activity">
    <reaction evidence="1 3">
        <text>a uridine in RNA = a pseudouridine in RNA</text>
        <dbReference type="Rhea" id="RHEA:48348"/>
        <dbReference type="Rhea" id="RHEA-COMP:12068"/>
        <dbReference type="Rhea" id="RHEA-COMP:12069"/>
        <dbReference type="ChEBI" id="CHEBI:65314"/>
        <dbReference type="ChEBI" id="CHEBI:65315"/>
    </reaction>
</comment>
<accession>A0ABN0RER7</accession>
<keyword evidence="6" id="KW-1185">Reference proteome</keyword>
<evidence type="ECO:0000313" key="5">
    <source>
        <dbReference type="EMBL" id="EUJ31530.1"/>
    </source>
</evidence>
<comment type="caution">
    <text evidence="5">The sequence shown here is derived from an EMBL/GenBank/DDBJ whole genome shotgun (WGS) entry which is preliminary data.</text>
</comment>
<dbReference type="CDD" id="cd02869">
    <property type="entry name" value="PseudoU_synth_RluA_like"/>
    <property type="match status" value="1"/>
</dbReference>
<protein>
    <recommendedName>
        <fullName evidence="3">Pseudouridine synthase</fullName>
        <ecNumber evidence="3">5.4.99.-</ecNumber>
    </recommendedName>
</protein>
<dbReference type="Gene3D" id="3.30.2350.10">
    <property type="entry name" value="Pseudouridine synthase"/>
    <property type="match status" value="1"/>
</dbReference>
<dbReference type="InterPro" id="IPR006145">
    <property type="entry name" value="PsdUridine_synth_RsuA/RluA"/>
</dbReference>
<dbReference type="RefSeq" id="WP_036097385.1">
    <property type="nucleotide sequence ID" value="NZ_AODF01000017.1"/>
</dbReference>
<keyword evidence="3" id="KW-0413">Isomerase</keyword>
<dbReference type="InterPro" id="IPR020103">
    <property type="entry name" value="PsdUridine_synth_cat_dom_sf"/>
</dbReference>
<organism evidence="5 6">
    <name type="scientific">Listeria floridensis FSL S10-1187</name>
    <dbReference type="NCBI Taxonomy" id="1265817"/>
    <lineage>
        <taxon>Bacteria</taxon>
        <taxon>Bacillati</taxon>
        <taxon>Bacillota</taxon>
        <taxon>Bacilli</taxon>
        <taxon>Bacillales</taxon>
        <taxon>Listeriaceae</taxon>
        <taxon>Listeria</taxon>
    </lineage>
</organism>
<dbReference type="EC" id="5.4.99.-" evidence="3"/>
<name>A0ABN0RER7_9LIST</name>
<dbReference type="InterPro" id="IPR050188">
    <property type="entry name" value="RluA_PseudoU_synthase"/>
</dbReference>
<reference evidence="5 6" key="1">
    <citation type="journal article" date="2014" name="Int. J. Syst. Evol. Microbiol.">
        <title>Listeria floridensis sp. nov., Listeria aquatica sp. nov., Listeria cornellensis sp. nov., Listeria riparia sp. nov. and Listeria grandensis sp. nov., from agricultural and natural environments.</title>
        <authorList>
            <person name="den Bakker H.C."/>
            <person name="Warchocki S."/>
            <person name="Wright E.M."/>
            <person name="Allred A.F."/>
            <person name="Ahlstrom C."/>
            <person name="Manuel C.S."/>
            <person name="Stasiewicz M.J."/>
            <person name="Burrell A."/>
            <person name="Roof S."/>
            <person name="Strawn L."/>
            <person name="Fortes E.D."/>
            <person name="Nightingale K.K."/>
            <person name="Kephart D."/>
            <person name="Wiedmann M."/>
        </authorList>
    </citation>
    <scope>NUCLEOTIDE SEQUENCE [LARGE SCALE GENOMIC DNA]</scope>
    <source>
        <strain evidence="5 6">FSL S10-1187</strain>
    </source>
</reference>
<dbReference type="NCBIfam" id="TIGR00005">
    <property type="entry name" value="rluA_subfam"/>
    <property type="match status" value="1"/>
</dbReference>
<dbReference type="PROSITE" id="PS01129">
    <property type="entry name" value="PSI_RLU"/>
    <property type="match status" value="1"/>
</dbReference>
<dbReference type="SUPFAM" id="SSF55120">
    <property type="entry name" value="Pseudouridine synthase"/>
    <property type="match status" value="1"/>
</dbReference>
<feature type="domain" description="Pseudouridine synthase RsuA/RluA-like" evidence="4">
    <location>
        <begin position="89"/>
        <end position="240"/>
    </location>
</feature>
<dbReference type="InterPro" id="IPR006225">
    <property type="entry name" value="PsdUridine_synth_RluC/D"/>
</dbReference>
<sequence>MFLEWKTEEDEVGILLRTFLRHRHISKQLLASVKYSEGGKIEVNGTEENVLYHMQPNDVVRLTFPPEKENAKLIAEHGTLNIIYEDDFILVLNKPPGMASIPAQFHPSGSVANHLKGYYETKGLKAAIHIVTRLDRDTSGLMLVAKNRFSHARLSATLQNGLLKRRYQALVTGNLDQPSGSIEAPIGRKKDLSIMERIVTEDGRYAKTNYNRLASYQDFDHLEIELETGRTHQIRVHFSHIGHPLLGDDMYGGTLDKIGRQALHSYHLHLVHPFTEEYLEFNIPLSTDLAAILTKSIEK</sequence>
<gene>
    <name evidence="5" type="ORF">MFLO_08882</name>
</gene>
<dbReference type="InterPro" id="IPR006224">
    <property type="entry name" value="PsdUridine_synth_RluA-like_CS"/>
</dbReference>
<dbReference type="EMBL" id="AODF01000017">
    <property type="protein sequence ID" value="EUJ31530.1"/>
    <property type="molecule type" value="Genomic_DNA"/>
</dbReference>
<comment type="similarity">
    <text evidence="2 3">Belongs to the pseudouridine synthase RluA family.</text>
</comment>
<dbReference type="PANTHER" id="PTHR21600">
    <property type="entry name" value="MITOCHONDRIAL RNA PSEUDOURIDINE SYNTHASE"/>
    <property type="match status" value="1"/>
</dbReference>
<evidence type="ECO:0000256" key="2">
    <source>
        <dbReference type="ARBA" id="ARBA00010876"/>
    </source>
</evidence>
<evidence type="ECO:0000259" key="4">
    <source>
        <dbReference type="Pfam" id="PF00849"/>
    </source>
</evidence>
<dbReference type="PANTHER" id="PTHR21600:SF35">
    <property type="entry name" value="PSEUDOURIDINE SYNTHASE"/>
    <property type="match status" value="1"/>
</dbReference>